<accession>A0AAF0CR63</accession>
<feature type="transmembrane region" description="Helical" evidence="1">
    <location>
        <begin position="15"/>
        <end position="34"/>
    </location>
</feature>
<evidence type="ECO:0000313" key="3">
    <source>
        <dbReference type="Proteomes" id="UP001218638"/>
    </source>
</evidence>
<sequence>MSLIKINRHPTTKDLRVFATLWFLFLGVFAVVAFQRDLTLLARVLGAVAFAVGLMGWAKPPSVRLIYLGAVLVTFPIGFVLSHVILAIVYYLVITPIGILMRLLGRDPLNRKFDPNRKSYWEPKTDKRTPASYLRQH</sequence>
<keyword evidence="1" id="KW-0812">Transmembrane</keyword>
<dbReference type="Pfam" id="PF19588">
    <property type="entry name" value="SxtJ"/>
    <property type="match status" value="1"/>
</dbReference>
<keyword evidence="3" id="KW-1185">Reference proteome</keyword>
<organism evidence="2 3">
    <name type="scientific">Synoicihabitans lomoniglobus</name>
    <dbReference type="NCBI Taxonomy" id="2909285"/>
    <lineage>
        <taxon>Bacteria</taxon>
        <taxon>Pseudomonadati</taxon>
        <taxon>Verrucomicrobiota</taxon>
        <taxon>Opitutia</taxon>
        <taxon>Opitutales</taxon>
        <taxon>Opitutaceae</taxon>
        <taxon>Synoicihabitans</taxon>
    </lineage>
</organism>
<proteinExistence type="predicted"/>
<evidence type="ECO:0000256" key="1">
    <source>
        <dbReference type="SAM" id="Phobius"/>
    </source>
</evidence>
<dbReference type="Proteomes" id="UP001218638">
    <property type="component" value="Chromosome"/>
</dbReference>
<dbReference type="AlphaFoldDB" id="A0AAF0CR63"/>
<reference evidence="2" key="1">
    <citation type="submission" date="2023-03" db="EMBL/GenBank/DDBJ databases">
        <title>Lomoglobus Profundus gen. nov., sp. nov., a novel member of the phylum Verrucomicrobia, isolated from deep-marine sediment of South China Sea.</title>
        <authorList>
            <person name="Ahmad T."/>
            <person name="Ishaq S.E."/>
            <person name="Wang F."/>
        </authorList>
    </citation>
    <scope>NUCLEOTIDE SEQUENCE</scope>
    <source>
        <strain evidence="2">LMO-M01</strain>
    </source>
</reference>
<dbReference type="InterPro" id="IPR045781">
    <property type="entry name" value="SxtJ"/>
</dbReference>
<dbReference type="RefSeq" id="WP_330929002.1">
    <property type="nucleotide sequence ID" value="NZ_CP119075.1"/>
</dbReference>
<protein>
    <submittedName>
        <fullName evidence="2">SxtJ family membrane protein</fullName>
    </submittedName>
</protein>
<keyword evidence="1" id="KW-1133">Transmembrane helix</keyword>
<gene>
    <name evidence="2" type="ORF">PXH66_06765</name>
</gene>
<evidence type="ECO:0000313" key="2">
    <source>
        <dbReference type="EMBL" id="WED66550.1"/>
    </source>
</evidence>
<name>A0AAF0CR63_9BACT</name>
<dbReference type="KEGG" id="slom:PXH66_06765"/>
<keyword evidence="1" id="KW-0472">Membrane</keyword>
<feature type="transmembrane region" description="Helical" evidence="1">
    <location>
        <begin position="40"/>
        <end position="58"/>
    </location>
</feature>
<dbReference type="EMBL" id="CP119075">
    <property type="protein sequence ID" value="WED66550.1"/>
    <property type="molecule type" value="Genomic_DNA"/>
</dbReference>